<reference evidence="2 3" key="1">
    <citation type="submission" date="2024-06" db="EMBL/GenBank/DDBJ databases">
        <title>Genomic Encyclopedia of Type Strains, Phase IV (KMG-IV): sequencing the most valuable type-strain genomes for metagenomic binning, comparative biology and taxonomic classification.</title>
        <authorList>
            <person name="Goeker M."/>
        </authorList>
    </citation>
    <scope>NUCLEOTIDE SEQUENCE [LARGE SCALE GENOMIC DNA]</scope>
    <source>
        <strain evidence="2 3">DSM 29780</strain>
    </source>
</reference>
<feature type="compositionally biased region" description="Basic and acidic residues" evidence="1">
    <location>
        <begin position="65"/>
        <end position="83"/>
    </location>
</feature>
<feature type="region of interest" description="Disordered" evidence="1">
    <location>
        <begin position="19"/>
        <end position="98"/>
    </location>
</feature>
<name>A0ABV2J213_9HYPH</name>
<protein>
    <recommendedName>
        <fullName evidence="4">DUF2934 domain-containing protein</fullName>
    </recommendedName>
</protein>
<feature type="compositionally biased region" description="Basic and acidic residues" evidence="1">
    <location>
        <begin position="19"/>
        <end position="32"/>
    </location>
</feature>
<dbReference type="InterPro" id="IPR021327">
    <property type="entry name" value="DUF2934"/>
</dbReference>
<evidence type="ECO:0000256" key="1">
    <source>
        <dbReference type="SAM" id="MobiDB-lite"/>
    </source>
</evidence>
<evidence type="ECO:0000313" key="2">
    <source>
        <dbReference type="EMBL" id="MET3614803.1"/>
    </source>
</evidence>
<evidence type="ECO:0008006" key="4">
    <source>
        <dbReference type="Google" id="ProtNLM"/>
    </source>
</evidence>
<accession>A0ABV2J213</accession>
<dbReference type="Pfam" id="PF11154">
    <property type="entry name" value="DUF2934"/>
    <property type="match status" value="1"/>
</dbReference>
<organism evidence="2 3">
    <name type="scientific">Rhizobium aquaticum</name>
    <dbReference type="NCBI Taxonomy" id="1549636"/>
    <lineage>
        <taxon>Bacteria</taxon>
        <taxon>Pseudomonadati</taxon>
        <taxon>Pseudomonadota</taxon>
        <taxon>Alphaproteobacteria</taxon>
        <taxon>Hyphomicrobiales</taxon>
        <taxon>Rhizobiaceae</taxon>
        <taxon>Rhizobium/Agrobacterium group</taxon>
        <taxon>Rhizobium</taxon>
    </lineage>
</organism>
<evidence type="ECO:0000313" key="3">
    <source>
        <dbReference type="Proteomes" id="UP001549047"/>
    </source>
</evidence>
<comment type="caution">
    <text evidence="2">The sequence shown here is derived from an EMBL/GenBank/DDBJ whole genome shotgun (WGS) entry which is preliminary data.</text>
</comment>
<proteinExistence type="predicted"/>
<dbReference type="EMBL" id="JBEPMB010000005">
    <property type="protein sequence ID" value="MET3614803.1"/>
    <property type="molecule type" value="Genomic_DNA"/>
</dbReference>
<keyword evidence="3" id="KW-1185">Reference proteome</keyword>
<sequence>MEQRSREDYIRERAYQIWEKEGRPDGHHDRHWQQAAEEWGTAEAAYHQGGVASGDQGASNGSEELAARVRDLDGAPPSDESRQQAEPVVETPKMRKSA</sequence>
<gene>
    <name evidence="2" type="ORF">ABID16_003146</name>
</gene>
<dbReference type="RefSeq" id="WP_354557296.1">
    <property type="nucleotide sequence ID" value="NZ_JBEPMB010000005.1"/>
</dbReference>
<dbReference type="Proteomes" id="UP001549047">
    <property type="component" value="Unassembled WGS sequence"/>
</dbReference>